<accession>A0A819MAH9</accession>
<organism evidence="2 3">
    <name type="scientific">Rotaria sordida</name>
    <dbReference type="NCBI Taxonomy" id="392033"/>
    <lineage>
        <taxon>Eukaryota</taxon>
        <taxon>Metazoa</taxon>
        <taxon>Spiralia</taxon>
        <taxon>Gnathifera</taxon>
        <taxon>Rotifera</taxon>
        <taxon>Eurotatoria</taxon>
        <taxon>Bdelloidea</taxon>
        <taxon>Philodinida</taxon>
        <taxon>Philodinidae</taxon>
        <taxon>Rotaria</taxon>
    </lineage>
</organism>
<name>A0A819MAH9_9BILA</name>
<reference evidence="2" key="1">
    <citation type="submission" date="2021-02" db="EMBL/GenBank/DDBJ databases">
        <authorList>
            <person name="Nowell W R."/>
        </authorList>
    </citation>
    <scope>NUCLEOTIDE SEQUENCE</scope>
</reference>
<evidence type="ECO:0000313" key="2">
    <source>
        <dbReference type="EMBL" id="CAF3976785.1"/>
    </source>
</evidence>
<comment type="caution">
    <text evidence="2">The sequence shown here is derived from an EMBL/GenBank/DDBJ whole genome shotgun (WGS) entry which is preliminary data.</text>
</comment>
<evidence type="ECO:0000256" key="1">
    <source>
        <dbReference type="SAM" id="MobiDB-lite"/>
    </source>
</evidence>
<proteinExistence type="predicted"/>
<gene>
    <name evidence="2" type="ORF">FNK824_LOCUS24639</name>
</gene>
<dbReference type="Proteomes" id="UP000663874">
    <property type="component" value="Unassembled WGS sequence"/>
</dbReference>
<evidence type="ECO:0000313" key="3">
    <source>
        <dbReference type="Proteomes" id="UP000663874"/>
    </source>
</evidence>
<protein>
    <submittedName>
        <fullName evidence="2">Uncharacterized protein</fullName>
    </submittedName>
</protein>
<dbReference type="EMBL" id="CAJOBE010005542">
    <property type="protein sequence ID" value="CAF3976785.1"/>
    <property type="molecule type" value="Genomic_DNA"/>
</dbReference>
<dbReference type="AlphaFoldDB" id="A0A819MAH9"/>
<feature type="compositionally biased region" description="Acidic residues" evidence="1">
    <location>
        <begin position="91"/>
        <end position="118"/>
    </location>
</feature>
<sequence>KIIFPIHHKVKPLVFQPGSKINNDNVSFDIDTLEKIILQAYQVAQEMTISVGMSHDLGKNNLFNIEESSQLVKQLLKSNSLSESEALIVDESSEDDTAEEDEELDDVIYDDDLSEDDASPTSSFDNLQHTPFSGIYQTLAL</sequence>
<feature type="region of interest" description="Disordered" evidence="1">
    <location>
        <begin position="79"/>
        <end position="126"/>
    </location>
</feature>
<feature type="non-terminal residue" evidence="2">
    <location>
        <position position="1"/>
    </location>
</feature>